<dbReference type="AlphaFoldDB" id="A0A0D6EIG7"/>
<dbReference type="OrthoDB" id="2534935at2759"/>
<keyword evidence="3" id="KW-1185">Reference proteome</keyword>
<evidence type="ECO:0000313" key="3">
    <source>
        <dbReference type="Proteomes" id="UP000243876"/>
    </source>
</evidence>
<name>A0A0D6EIG7_SPOSA</name>
<dbReference type="Proteomes" id="UP000243876">
    <property type="component" value="Unassembled WGS sequence"/>
</dbReference>
<protein>
    <submittedName>
        <fullName evidence="2">SPOSA6832_01376-mRNA-1:cds</fullName>
    </submittedName>
</protein>
<sequence>MLALRLRTAATPLVRLASTARPSPAPKKAPHDKIPFTAPPVDTTKGELAQVYLPDMAPLEQERTVEIKIPSAPDTYSTSSHSADDFPTLHPSPQIITASHPSTYPSGGPSANALGDDVQPGEAGDSRSALPKEQDRSQDGSSSEGRPLGAEEKRGLFKLAGVVAAGWTLSWVTDPARRKKD</sequence>
<proteinExistence type="predicted"/>
<accession>A0A0D6EIG7</accession>
<evidence type="ECO:0000256" key="1">
    <source>
        <dbReference type="SAM" id="MobiDB-lite"/>
    </source>
</evidence>
<evidence type="ECO:0000313" key="2">
    <source>
        <dbReference type="EMBL" id="CEQ39822.1"/>
    </source>
</evidence>
<feature type="region of interest" description="Disordered" evidence="1">
    <location>
        <begin position="67"/>
        <end position="152"/>
    </location>
</feature>
<organism evidence="2 3">
    <name type="scientific">Sporidiobolus salmonicolor</name>
    <name type="common">Yeast-like fungus</name>
    <name type="synonym">Sporobolomyces salmonicolor</name>
    <dbReference type="NCBI Taxonomy" id="5005"/>
    <lineage>
        <taxon>Eukaryota</taxon>
        <taxon>Fungi</taxon>
        <taxon>Dikarya</taxon>
        <taxon>Basidiomycota</taxon>
        <taxon>Pucciniomycotina</taxon>
        <taxon>Microbotryomycetes</taxon>
        <taxon>Sporidiobolales</taxon>
        <taxon>Sporidiobolaceae</taxon>
        <taxon>Sporobolomyces</taxon>
    </lineage>
</organism>
<feature type="compositionally biased region" description="Polar residues" evidence="1">
    <location>
        <begin position="94"/>
        <end position="105"/>
    </location>
</feature>
<gene>
    <name evidence="2" type="primary">SPOSA6832_01376</name>
</gene>
<feature type="region of interest" description="Disordered" evidence="1">
    <location>
        <begin position="15"/>
        <end position="42"/>
    </location>
</feature>
<reference evidence="3" key="1">
    <citation type="submission" date="2015-02" db="EMBL/GenBank/DDBJ databases">
        <authorList>
            <person name="Gon?alves P."/>
        </authorList>
    </citation>
    <scope>NUCLEOTIDE SEQUENCE [LARGE SCALE GENOMIC DNA]</scope>
</reference>
<dbReference type="EMBL" id="CENE01000004">
    <property type="protein sequence ID" value="CEQ39822.1"/>
    <property type="molecule type" value="Genomic_DNA"/>
</dbReference>